<gene>
    <name evidence="1" type="ORF">LI282_18495</name>
    <name evidence="2" type="ORF">VIC01_01692</name>
</gene>
<evidence type="ECO:0000313" key="3">
    <source>
        <dbReference type="Proteomes" id="UP000326091"/>
    </source>
</evidence>
<sequence length="147" mass="17433">MEALTALQWAKEGYVPNADAIGNERWTNCHHAQKATYYKTSEVHENADAAREIIKLNRKEYNQASKKREEKRKKAIAFRELMKTEWQWLQEGRIPNPNARWEYGETLNNTFNVCSYGSKYCYCHIDETHIPKNSEELQKAIFDFQRK</sequence>
<reference evidence="2 3" key="1">
    <citation type="submission" date="2019-09" db="EMBL/GenBank/DDBJ databases">
        <title>Commensal-derived Metabolites Govern Vibrio cholerae Pathogenesis in Host.</title>
        <authorList>
            <person name="Yoon S.S."/>
            <person name="Yoon M.Y."/>
        </authorList>
    </citation>
    <scope>NUCLEOTIDE SEQUENCE [LARGE SCALE GENOMIC DNA]</scope>
    <source>
        <strain evidence="2 3">VIC01</strain>
    </source>
</reference>
<dbReference type="EMBL" id="JAJCQG010000078">
    <property type="protein sequence ID" value="MCB7283013.1"/>
    <property type="molecule type" value="Genomic_DNA"/>
</dbReference>
<dbReference type="Proteomes" id="UP001199363">
    <property type="component" value="Unassembled WGS sequence"/>
</dbReference>
<evidence type="ECO:0000313" key="1">
    <source>
        <dbReference type="EMBL" id="MCB7283013.1"/>
    </source>
</evidence>
<dbReference type="RefSeq" id="WP_008669880.1">
    <property type="nucleotide sequence ID" value="NZ_CACRTA010000006.1"/>
</dbReference>
<dbReference type="AlphaFoldDB" id="A0A5P3AR85"/>
<proteinExistence type="predicted"/>
<dbReference type="Proteomes" id="UP000326091">
    <property type="component" value="Chromosome"/>
</dbReference>
<accession>A0A5P3AR85</accession>
<reference evidence="1" key="2">
    <citation type="submission" date="2021-10" db="EMBL/GenBank/DDBJ databases">
        <title>Collection of gut derived symbiotic bacterial strains cultured from healthy donors.</title>
        <authorList>
            <person name="Lin H."/>
            <person name="Littmann E."/>
            <person name="Kohout C."/>
            <person name="Pamer E.G."/>
        </authorList>
    </citation>
    <scope>NUCLEOTIDE SEQUENCE</scope>
    <source>
        <strain evidence="1">DFI.1.167</strain>
    </source>
</reference>
<evidence type="ECO:0000313" key="2">
    <source>
        <dbReference type="EMBL" id="QEW36171.1"/>
    </source>
</evidence>
<organism evidence="2 3">
    <name type="scientific">Phocaeicola vulgatus</name>
    <name type="common">Bacteroides vulgatus</name>
    <dbReference type="NCBI Taxonomy" id="821"/>
    <lineage>
        <taxon>Bacteria</taxon>
        <taxon>Pseudomonadati</taxon>
        <taxon>Bacteroidota</taxon>
        <taxon>Bacteroidia</taxon>
        <taxon>Bacteroidales</taxon>
        <taxon>Bacteroidaceae</taxon>
        <taxon>Phocaeicola</taxon>
    </lineage>
</organism>
<protein>
    <submittedName>
        <fullName evidence="2">Uncharacterized protein</fullName>
    </submittedName>
</protein>
<dbReference type="EMBL" id="CP043529">
    <property type="protein sequence ID" value="QEW36171.1"/>
    <property type="molecule type" value="Genomic_DNA"/>
</dbReference>
<name>A0A5P3AR85_PHOVU</name>